<evidence type="ECO:0000313" key="2">
    <source>
        <dbReference type="Proteomes" id="UP000770661"/>
    </source>
</evidence>
<name>A0A8J5C232_CHIOP</name>
<accession>A0A8J5C232</accession>
<proteinExistence type="predicted"/>
<sequence length="132" mass="14386">MTGEGQSRVKLTPRMCRWISKGSRYALKHRMSVLGRFGDVLLCGEIRRASGLSEARSDLPYGTTPGDRCVQCQVDAAHSVLPVRLSPGGRQWVPSSAYGLALRKSGNVIEIDIPQKRPENVPCGDAGFGWVC</sequence>
<gene>
    <name evidence="1" type="ORF">GWK47_012343</name>
</gene>
<comment type="caution">
    <text evidence="1">The sequence shown here is derived from an EMBL/GenBank/DDBJ whole genome shotgun (WGS) entry which is preliminary data.</text>
</comment>
<reference evidence="1" key="1">
    <citation type="submission" date="2020-07" db="EMBL/GenBank/DDBJ databases">
        <title>The High-quality genome of the commercially important snow crab, Chionoecetes opilio.</title>
        <authorList>
            <person name="Jeong J.-H."/>
            <person name="Ryu S."/>
        </authorList>
    </citation>
    <scope>NUCLEOTIDE SEQUENCE</scope>
    <source>
        <strain evidence="1">MADBK_172401_WGS</strain>
        <tissue evidence="1">Digestive gland</tissue>
    </source>
</reference>
<dbReference type="EMBL" id="JACEEZ010019855">
    <property type="protein sequence ID" value="KAG0715263.1"/>
    <property type="molecule type" value="Genomic_DNA"/>
</dbReference>
<protein>
    <submittedName>
        <fullName evidence="1">Uncharacterized protein</fullName>
    </submittedName>
</protein>
<organism evidence="1 2">
    <name type="scientific">Chionoecetes opilio</name>
    <name type="common">Atlantic snow crab</name>
    <name type="synonym">Cancer opilio</name>
    <dbReference type="NCBI Taxonomy" id="41210"/>
    <lineage>
        <taxon>Eukaryota</taxon>
        <taxon>Metazoa</taxon>
        <taxon>Ecdysozoa</taxon>
        <taxon>Arthropoda</taxon>
        <taxon>Crustacea</taxon>
        <taxon>Multicrustacea</taxon>
        <taxon>Malacostraca</taxon>
        <taxon>Eumalacostraca</taxon>
        <taxon>Eucarida</taxon>
        <taxon>Decapoda</taxon>
        <taxon>Pleocyemata</taxon>
        <taxon>Brachyura</taxon>
        <taxon>Eubrachyura</taxon>
        <taxon>Majoidea</taxon>
        <taxon>Majidae</taxon>
        <taxon>Chionoecetes</taxon>
    </lineage>
</organism>
<dbReference type="Proteomes" id="UP000770661">
    <property type="component" value="Unassembled WGS sequence"/>
</dbReference>
<dbReference type="AlphaFoldDB" id="A0A8J5C232"/>
<evidence type="ECO:0000313" key="1">
    <source>
        <dbReference type="EMBL" id="KAG0715263.1"/>
    </source>
</evidence>
<keyword evidence="2" id="KW-1185">Reference proteome</keyword>